<dbReference type="KEGG" id="snep:Enr13x_13640"/>
<evidence type="ECO:0000313" key="2">
    <source>
        <dbReference type="Proteomes" id="UP000319004"/>
    </source>
</evidence>
<dbReference type="AlphaFoldDB" id="A0A518HKZ5"/>
<evidence type="ECO:0000313" key="1">
    <source>
        <dbReference type="EMBL" id="QDV41521.1"/>
    </source>
</evidence>
<dbReference type="InterPro" id="IPR016181">
    <property type="entry name" value="Acyl_CoA_acyltransferase"/>
</dbReference>
<dbReference type="SUPFAM" id="SSF55729">
    <property type="entry name" value="Acyl-CoA N-acyltransferases (Nat)"/>
    <property type="match status" value="1"/>
</dbReference>
<dbReference type="RefSeq" id="WP_145385234.1">
    <property type="nucleotide sequence ID" value="NZ_CP037423.1"/>
</dbReference>
<gene>
    <name evidence="1" type="ORF">Enr13x_13640</name>
</gene>
<keyword evidence="2" id="KW-1185">Reference proteome</keyword>
<name>A0A518HKZ5_9BACT</name>
<dbReference type="Gene3D" id="3.40.630.30">
    <property type="match status" value="1"/>
</dbReference>
<accession>A0A518HKZ5</accession>
<evidence type="ECO:0008006" key="3">
    <source>
        <dbReference type="Google" id="ProtNLM"/>
    </source>
</evidence>
<sequence>MSEVRDFCNADLPGLARVWSEHWTAAQSPPPISTTIIERAILSRAFFSPKDLLVATIDGRVEAWCHFSRPGDHGDEWSGMPASDVAILSAICFTHAGLKCCDDLLKAAEQRIQQEECHSILAGPMRDQQCGYVGLSPIGHGIGIPDVDVRAASLLSRHGFSPEKSFQRMVVTTAPYRPPVSREMMQFRRTTRAERSAVVPQQGRYASAMAHLDIEHHQLINHRNGDRLANVRLWLSDPEAQVMSCSEAILDLSVIETPGELTSAETFLVAALIQSMATRCVFRVETAINGEHSILKEQLSALHFENTQRGQRWTKEL</sequence>
<reference evidence="1 2" key="1">
    <citation type="submission" date="2019-03" db="EMBL/GenBank/DDBJ databases">
        <title>Deep-cultivation of Planctomycetes and their phenomic and genomic characterization uncovers novel biology.</title>
        <authorList>
            <person name="Wiegand S."/>
            <person name="Jogler M."/>
            <person name="Boedeker C."/>
            <person name="Pinto D."/>
            <person name="Vollmers J."/>
            <person name="Rivas-Marin E."/>
            <person name="Kohn T."/>
            <person name="Peeters S.H."/>
            <person name="Heuer A."/>
            <person name="Rast P."/>
            <person name="Oberbeckmann S."/>
            <person name="Bunk B."/>
            <person name="Jeske O."/>
            <person name="Meyerdierks A."/>
            <person name="Storesund J.E."/>
            <person name="Kallscheuer N."/>
            <person name="Luecker S."/>
            <person name="Lage O.M."/>
            <person name="Pohl T."/>
            <person name="Merkel B.J."/>
            <person name="Hornburger P."/>
            <person name="Mueller R.-W."/>
            <person name="Bruemmer F."/>
            <person name="Labrenz M."/>
            <person name="Spormann A.M."/>
            <person name="Op den Camp H."/>
            <person name="Overmann J."/>
            <person name="Amann R."/>
            <person name="Jetten M.S.M."/>
            <person name="Mascher T."/>
            <person name="Medema M.H."/>
            <person name="Devos D.P."/>
            <person name="Kaster A.-K."/>
            <person name="Ovreas L."/>
            <person name="Rohde M."/>
            <person name="Galperin M.Y."/>
            <person name="Jogler C."/>
        </authorList>
    </citation>
    <scope>NUCLEOTIDE SEQUENCE [LARGE SCALE GENOMIC DNA]</scope>
    <source>
        <strain evidence="1 2">Enr13</strain>
    </source>
</reference>
<organism evidence="1 2">
    <name type="scientific">Stieleria neptunia</name>
    <dbReference type="NCBI Taxonomy" id="2527979"/>
    <lineage>
        <taxon>Bacteria</taxon>
        <taxon>Pseudomonadati</taxon>
        <taxon>Planctomycetota</taxon>
        <taxon>Planctomycetia</taxon>
        <taxon>Pirellulales</taxon>
        <taxon>Pirellulaceae</taxon>
        <taxon>Stieleria</taxon>
    </lineage>
</organism>
<protein>
    <recommendedName>
        <fullName evidence="3">N-acetyltransferase domain-containing protein</fullName>
    </recommendedName>
</protein>
<dbReference type="OrthoDB" id="241885at2"/>
<proteinExistence type="predicted"/>
<dbReference type="Proteomes" id="UP000319004">
    <property type="component" value="Chromosome"/>
</dbReference>
<dbReference type="EMBL" id="CP037423">
    <property type="protein sequence ID" value="QDV41521.1"/>
    <property type="molecule type" value="Genomic_DNA"/>
</dbReference>